<feature type="domain" description="Envelope protein N-terminal" evidence="1">
    <location>
        <begin position="51"/>
        <end position="335"/>
    </location>
</feature>
<organism evidence="2 3">
    <name type="scientific">Halorubrum vacuolatum</name>
    <name type="common">Natronobacterium vacuolatum</name>
    <dbReference type="NCBI Taxonomy" id="63740"/>
    <lineage>
        <taxon>Archaea</taxon>
        <taxon>Methanobacteriati</taxon>
        <taxon>Methanobacteriota</taxon>
        <taxon>Stenosarchaea group</taxon>
        <taxon>Halobacteria</taxon>
        <taxon>Halobacteriales</taxon>
        <taxon>Haloferacaceae</taxon>
        <taxon>Halorubrum</taxon>
    </lineage>
</organism>
<dbReference type="RefSeq" id="WP_179213639.1">
    <property type="nucleotide sequence ID" value="NZ_FZNQ01000009.1"/>
</dbReference>
<dbReference type="AlphaFoldDB" id="A0A238WRV5"/>
<gene>
    <name evidence="2" type="ORF">SAMN06264855_109128</name>
</gene>
<evidence type="ECO:0000259" key="1">
    <source>
        <dbReference type="Pfam" id="PF26255"/>
    </source>
</evidence>
<sequence length="597" mass="66092">MQGVGASAGAAIGLAHAHGPVQQADAIAPAVAVGAVGGSAALGWALREFEVVGSDSPAEGLTADALEQSAYETMRARRSNNYSTFIDNKNILDGAEHSAYTEAKIAAIEALNDQESQDDVQDAAVDAVDEYQTTIEKNLLKSWNESVEEFYALYETVDEHDDLGTSSVFRNSFYENPRKPDDTEEYQDEHTYELANGEEFELHYLQITYNPSNNTYTENYWSAIYFHQEDGNNDRQYRYFVKFDRDGSDRVDELEEEGAEGFYLAYYTWKNLIDDIQDAFSNVRDGVITWVDEVYGEVQSGDIDIEELITPREQAEMMAEDEDMAKAIADLQALNIPIDVEREAEIYLPEPDATVRGTLGITQDQSIEAGEEYDPDEDIDGSVYLTYDVSLGEGSWGAYEDEIDGGEVTFTDHPFPDTSFTITTIADESVTVTDDEFTPRDSDGDEYDGVNDEDADHFTIDLSDDLDDAITEIEGVQYFPTDDESNYETIQLSDPFEVVSIETSGGEQVEEMNFESSEPQSDDNYISQEEWDELEEQNQELIDKFNESQEGGGIGGGLPDFGDFDAGMGTIAAGVAVGAGVLIGLREIISLWLPGGR</sequence>
<reference evidence="2 3" key="1">
    <citation type="submission" date="2017-06" db="EMBL/GenBank/DDBJ databases">
        <authorList>
            <person name="Kim H.J."/>
            <person name="Triplett B.A."/>
        </authorList>
    </citation>
    <scope>NUCLEOTIDE SEQUENCE [LARGE SCALE GENOMIC DNA]</scope>
    <source>
        <strain evidence="2 3">DSM 8800</strain>
    </source>
</reference>
<dbReference type="Proteomes" id="UP000198397">
    <property type="component" value="Unassembled WGS sequence"/>
</dbReference>
<protein>
    <recommendedName>
        <fullName evidence="1">Envelope protein N-terminal domain-containing protein</fullName>
    </recommendedName>
</protein>
<evidence type="ECO:0000313" key="2">
    <source>
        <dbReference type="EMBL" id="SNR49247.1"/>
    </source>
</evidence>
<proteinExistence type="predicted"/>
<name>A0A238WRV5_HALVU</name>
<evidence type="ECO:0000313" key="3">
    <source>
        <dbReference type="Proteomes" id="UP000198397"/>
    </source>
</evidence>
<dbReference type="EMBL" id="FZNQ01000009">
    <property type="protein sequence ID" value="SNR49247.1"/>
    <property type="molecule type" value="Genomic_DNA"/>
</dbReference>
<accession>A0A238WRV5</accession>
<keyword evidence="3" id="KW-1185">Reference proteome</keyword>
<dbReference type="Pfam" id="PF26255">
    <property type="entry name" value="Viral_env_HRPV"/>
    <property type="match status" value="1"/>
</dbReference>
<dbReference type="InterPro" id="IPR058677">
    <property type="entry name" value="ORF4_N"/>
</dbReference>
<dbReference type="OrthoDB" id="330460at2157"/>